<evidence type="ECO:0000256" key="4">
    <source>
        <dbReference type="ARBA" id="ARBA00007401"/>
    </source>
</evidence>
<dbReference type="Pfam" id="PF17753">
    <property type="entry name" value="Ig_mannosidase"/>
    <property type="match status" value="1"/>
</dbReference>
<dbReference type="InterPro" id="IPR017853">
    <property type="entry name" value="GH"/>
</dbReference>
<dbReference type="OrthoDB" id="2866996at2759"/>
<keyword evidence="16" id="KW-0175">Coiled coil</keyword>
<dbReference type="InterPro" id="IPR013783">
    <property type="entry name" value="Ig-like_fold"/>
</dbReference>
<keyword evidence="22" id="KW-1185">Reference proteome</keyword>
<dbReference type="EMBL" id="KZ288292">
    <property type="protein sequence ID" value="PBC29106.1"/>
    <property type="molecule type" value="Genomic_DNA"/>
</dbReference>
<gene>
    <name evidence="21" type="ORF">APICC_00228</name>
</gene>
<evidence type="ECO:0000259" key="20">
    <source>
        <dbReference type="Pfam" id="PF22666"/>
    </source>
</evidence>
<dbReference type="GO" id="GO:0006516">
    <property type="term" value="P:glycoprotein catabolic process"/>
    <property type="evidence" value="ECO:0007669"/>
    <property type="project" value="TreeGrafter"/>
</dbReference>
<comment type="subcellular location">
    <subcellularLocation>
        <location evidence="3">Lysosome</location>
    </subcellularLocation>
</comment>
<dbReference type="FunFam" id="3.20.20.80:FF:000050">
    <property type="entry name" value="Beta-mannosidase B"/>
    <property type="match status" value="1"/>
</dbReference>
<feature type="domain" description="Beta-mannosidase-like galactose-binding" evidence="20">
    <location>
        <begin position="662"/>
        <end position="828"/>
    </location>
</feature>
<reference evidence="21 22" key="1">
    <citation type="submission" date="2014-07" db="EMBL/GenBank/DDBJ databases">
        <title>Genomic and transcriptomic analysis on Apis cerana provide comprehensive insights into honey bee biology.</title>
        <authorList>
            <person name="Diao Q."/>
            <person name="Sun L."/>
            <person name="Zheng H."/>
            <person name="Zheng H."/>
            <person name="Xu S."/>
            <person name="Wang S."/>
            <person name="Zeng Z."/>
            <person name="Hu F."/>
            <person name="Su S."/>
            <person name="Wu J."/>
        </authorList>
    </citation>
    <scope>NUCLEOTIDE SEQUENCE [LARGE SCALE GENOMIC DNA]</scope>
    <source>
        <tissue evidence="21">Pupae without intestine</tissue>
    </source>
</reference>
<feature type="domain" description="Beta-mannosidase Ig-fold" evidence="19">
    <location>
        <begin position="1348"/>
        <end position="1412"/>
    </location>
</feature>
<dbReference type="InterPro" id="IPR041625">
    <property type="entry name" value="Beta-mannosidase_Ig"/>
</dbReference>
<protein>
    <recommendedName>
        <fullName evidence="7">Beta-mannosidase</fullName>
        <ecNumber evidence="6">3.2.1.25</ecNumber>
    </recommendedName>
    <alternativeName>
        <fullName evidence="14">Lysosomal beta A mannosidase</fullName>
    </alternativeName>
    <alternativeName>
        <fullName evidence="15">Mannanase</fullName>
    </alternativeName>
</protein>
<dbReference type="Gene3D" id="3.20.20.80">
    <property type="entry name" value="Glycosidases"/>
    <property type="match status" value="1"/>
</dbReference>
<proteinExistence type="inferred from homology"/>
<evidence type="ECO:0000313" key="22">
    <source>
        <dbReference type="Proteomes" id="UP000242457"/>
    </source>
</evidence>
<feature type="coiled-coil region" evidence="16">
    <location>
        <begin position="411"/>
        <end position="460"/>
    </location>
</feature>
<dbReference type="InterPro" id="IPR036156">
    <property type="entry name" value="Beta-gal/glucu_dom_sf"/>
</dbReference>
<comment type="subunit">
    <text evidence="5">Monomer.</text>
</comment>
<dbReference type="GO" id="GO:0004567">
    <property type="term" value="F:beta-mannosidase activity"/>
    <property type="evidence" value="ECO:0007669"/>
    <property type="project" value="UniProtKB-EC"/>
</dbReference>
<evidence type="ECO:0000256" key="6">
    <source>
        <dbReference type="ARBA" id="ARBA00012754"/>
    </source>
</evidence>
<feature type="domain" description="Glycoside hydrolase family 2 catalytic" evidence="18">
    <location>
        <begin position="887"/>
        <end position="1076"/>
    </location>
</feature>
<dbReference type="PANTHER" id="PTHR43730">
    <property type="entry name" value="BETA-MANNOSIDASE"/>
    <property type="match status" value="1"/>
</dbReference>
<evidence type="ECO:0000256" key="10">
    <source>
        <dbReference type="ARBA" id="ARBA00023157"/>
    </source>
</evidence>
<feature type="region of interest" description="Disordered" evidence="17">
    <location>
        <begin position="1"/>
        <end position="20"/>
    </location>
</feature>
<dbReference type="FunFam" id="2.60.120.260:FF:000060">
    <property type="entry name" value="Probable beta-mannosidase"/>
    <property type="match status" value="1"/>
</dbReference>
<evidence type="ECO:0000256" key="2">
    <source>
        <dbReference type="ARBA" id="ARBA00003150"/>
    </source>
</evidence>
<organism evidence="21 22">
    <name type="scientific">Apis cerana cerana</name>
    <name type="common">Oriental honeybee</name>
    <dbReference type="NCBI Taxonomy" id="94128"/>
    <lineage>
        <taxon>Eukaryota</taxon>
        <taxon>Metazoa</taxon>
        <taxon>Ecdysozoa</taxon>
        <taxon>Arthropoda</taxon>
        <taxon>Hexapoda</taxon>
        <taxon>Insecta</taxon>
        <taxon>Pterygota</taxon>
        <taxon>Neoptera</taxon>
        <taxon>Endopterygota</taxon>
        <taxon>Hymenoptera</taxon>
        <taxon>Apocrita</taxon>
        <taxon>Aculeata</taxon>
        <taxon>Apoidea</taxon>
        <taxon>Anthophila</taxon>
        <taxon>Apidae</taxon>
        <taxon>Apis</taxon>
    </lineage>
</organism>
<evidence type="ECO:0000259" key="19">
    <source>
        <dbReference type="Pfam" id="PF17753"/>
    </source>
</evidence>
<dbReference type="InterPro" id="IPR008979">
    <property type="entry name" value="Galactose-bd-like_sf"/>
</dbReference>
<evidence type="ECO:0000256" key="16">
    <source>
        <dbReference type="SAM" id="Coils"/>
    </source>
</evidence>
<dbReference type="SUPFAM" id="SSF51445">
    <property type="entry name" value="(Trans)glycosidases"/>
    <property type="match status" value="1"/>
</dbReference>
<evidence type="ECO:0000256" key="5">
    <source>
        <dbReference type="ARBA" id="ARBA00011245"/>
    </source>
</evidence>
<dbReference type="PANTHER" id="PTHR43730:SF1">
    <property type="entry name" value="BETA-MANNOSIDASE"/>
    <property type="match status" value="1"/>
</dbReference>
<sequence length="1413" mass="165085">MSDSMERDKIELLTSKEREEEEEMKRELLDMKMYETWYTYKDMKEILGFINESKDMANMANDEKNAQKELIQSSSDCSPEVMLKTNLIQELEIQEHINNTSQSIHSHSNSDLASAIVDSRNSVYTEKNLDSEDIFIRSQDNSNMRDSYSHNMSRYISLKSKSSSQDSDIINNSEKKMDIYSECDKKLDQWQINPLDSCVSENDVPLQEPNRPIVQDRMPFRLCKDAQTPEMLEKLLPALNFYLKQTAELWHSWHRTTDTKFQWGSPIQVGLIKDNLDKKSITNIKTEQNEMECINKYSNERPNNKHKNKELKIEHFKMECKKSKDCLPSELPSLSHSSNEKKNSMNLISKDKNNILTDEEILIELEKDNEKAKTTFENIEIKPLPIKNFSYRIKNECITLEKLQLEKQKKFETQREKAQKKEIEEKKKKEELYKKQIEEEQKKEKQREEKEKDKEEKNKRWNIVYMKSKKKISKKDEEKLLSINKQNKISIDNRLLEDENTSKINEIEIMDNNLSNNTNCPICNKFFANDKIEIHAAGCEQYISENEYENDVHLLESKSLPIAINNAEILECGVCSKYKTTNGIHYEEHVNTCLQRQHEEESLNEYSSNEFSNIPNSPVRCYRPISEQTDSYIDYRRQFPSNSKTQIYSSKIITEKHEYDITFSATVPGGIYTDLSNAHIIPNNFVGYNDLTNRWIGNQSVLYTKSFCVNDTLLNDPKVLLIFHGVDTFATILLNAKKIGETSNMFLRYTFDVTKYLKKGENLLEVFFSSPVKVAENLYNEQASKYIIPPICNPNTYNGECHINHIRKMQASFAWDWGPAFPSMGIWKSVEIIPDLVHEWWPNGYGNQTLYLLTVTATTSTNVKQKTIRSNFIPASIFPELTTQMDTIKHLLKSAKKANMNMLRVWGGGLYESELFYNIADEYGIMIWQDFMFACGMYPTTEEFLKSVKEEIIQNVRRLKNHPSIVLWAGNNENEAALYDNWYGTGTKQIYRTDYIKLYINLIKKTIERLDSTRPFVISSPSNGLYTEQYNYTGKNPYSKIFGDVHYYNYFNNGWDMHQYPRARFSSEYGFQSLPSIYTMLPVAKSITDLDIDSNFLEHRQHLPLGIFFLKNLISKNLKLPNIQNTLKKFENYIYLSQINQAVSVKIQTEYYRQSMSELNEVGEGMTMGALYWQLNDVWQAPSWSSIDFDGRWKMLHYYAVEFFAPLIVTYYIQNMDLSIYIVSDKTYPIKNVTLEMNLYTWNSLKPIQSYFHSNITIEANAATKIDDNLLKYSWILNSTILNECQFNITKNNCITTLTLRDKNGLSIAPRNYIYPSNALKNIALPIANVSVNINDYHLSEKFFNYLDIEIELITNNIILFVWLEAGNICGHFSENGFHMFENTKKILFHACDVITSEMLRKTLKITTLSDIY</sequence>
<dbReference type="InterPro" id="IPR050887">
    <property type="entry name" value="Beta-mannosidase_GH2"/>
</dbReference>
<evidence type="ECO:0000256" key="7">
    <source>
        <dbReference type="ARBA" id="ARBA00015707"/>
    </source>
</evidence>
<keyword evidence="8" id="KW-0732">Signal</keyword>
<evidence type="ECO:0000256" key="14">
    <source>
        <dbReference type="ARBA" id="ARBA00032581"/>
    </source>
</evidence>
<evidence type="ECO:0000256" key="11">
    <source>
        <dbReference type="ARBA" id="ARBA00023180"/>
    </source>
</evidence>
<evidence type="ECO:0000256" key="9">
    <source>
        <dbReference type="ARBA" id="ARBA00022801"/>
    </source>
</evidence>
<dbReference type="InterPro" id="IPR006103">
    <property type="entry name" value="Glyco_hydro_2_cat"/>
</dbReference>
<keyword evidence="10" id="KW-1015">Disulfide bond</keyword>
<comment type="function">
    <text evidence="2">Exoglycosidase that cleaves the single beta-linked mannose residue from the non-reducing end of all N-linked glycoprotein oligosaccharides.</text>
</comment>
<dbReference type="Proteomes" id="UP000242457">
    <property type="component" value="Unassembled WGS sequence"/>
</dbReference>
<comment type="catalytic activity">
    <reaction evidence="1">
        <text>Hydrolysis of terminal, non-reducing beta-D-mannose residues in beta-D-mannosides.</text>
        <dbReference type="EC" id="3.2.1.25"/>
    </reaction>
</comment>
<evidence type="ECO:0000256" key="13">
    <source>
        <dbReference type="ARBA" id="ARBA00023295"/>
    </source>
</evidence>
<keyword evidence="9" id="KW-0378">Hydrolase</keyword>
<evidence type="ECO:0000256" key="8">
    <source>
        <dbReference type="ARBA" id="ARBA00022729"/>
    </source>
</evidence>
<dbReference type="EC" id="3.2.1.25" evidence="6"/>
<dbReference type="SUPFAM" id="SSF49303">
    <property type="entry name" value="beta-Galactosidase/glucuronidase domain"/>
    <property type="match status" value="2"/>
</dbReference>
<dbReference type="Pfam" id="PF22666">
    <property type="entry name" value="Glyco_hydro_2_N2"/>
    <property type="match status" value="1"/>
</dbReference>
<keyword evidence="12" id="KW-0458">Lysosome</keyword>
<accession>A0A2A3ED69</accession>
<dbReference type="GO" id="GO:0005975">
    <property type="term" value="P:carbohydrate metabolic process"/>
    <property type="evidence" value="ECO:0007669"/>
    <property type="project" value="InterPro"/>
</dbReference>
<keyword evidence="11" id="KW-0325">Glycoprotein</keyword>
<dbReference type="Pfam" id="PF02836">
    <property type="entry name" value="Glyco_hydro_2_C"/>
    <property type="match status" value="1"/>
</dbReference>
<evidence type="ECO:0000256" key="12">
    <source>
        <dbReference type="ARBA" id="ARBA00023228"/>
    </source>
</evidence>
<dbReference type="STRING" id="94128.A0A2A3ED69"/>
<dbReference type="GO" id="GO:0005764">
    <property type="term" value="C:lysosome"/>
    <property type="evidence" value="ECO:0007669"/>
    <property type="project" value="UniProtKB-SubCell"/>
</dbReference>
<dbReference type="InterPro" id="IPR054593">
    <property type="entry name" value="Beta-mannosidase-like_N2"/>
</dbReference>
<evidence type="ECO:0000256" key="17">
    <source>
        <dbReference type="SAM" id="MobiDB-lite"/>
    </source>
</evidence>
<comment type="similarity">
    <text evidence="4">Belongs to the glycosyl hydrolase 2 family.</text>
</comment>
<keyword evidence="13" id="KW-0326">Glycosidase</keyword>
<evidence type="ECO:0000256" key="15">
    <source>
        <dbReference type="ARBA" id="ARBA00033445"/>
    </source>
</evidence>
<evidence type="ECO:0000256" key="1">
    <source>
        <dbReference type="ARBA" id="ARBA00000829"/>
    </source>
</evidence>
<evidence type="ECO:0000259" key="18">
    <source>
        <dbReference type="Pfam" id="PF02836"/>
    </source>
</evidence>
<evidence type="ECO:0000313" key="21">
    <source>
        <dbReference type="EMBL" id="PBC29106.1"/>
    </source>
</evidence>
<evidence type="ECO:0000256" key="3">
    <source>
        <dbReference type="ARBA" id="ARBA00004371"/>
    </source>
</evidence>
<dbReference type="Gene3D" id="2.60.40.10">
    <property type="entry name" value="Immunoglobulins"/>
    <property type="match status" value="3"/>
</dbReference>
<dbReference type="SUPFAM" id="SSF49785">
    <property type="entry name" value="Galactose-binding domain-like"/>
    <property type="match status" value="1"/>
</dbReference>
<name>A0A2A3ED69_APICC</name>
<dbReference type="Gene3D" id="2.60.120.260">
    <property type="entry name" value="Galactose-binding domain-like"/>
    <property type="match status" value="1"/>
</dbReference>